<dbReference type="RefSeq" id="WP_128215719.1">
    <property type="nucleotide sequence ID" value="NZ_CP025746.1"/>
</dbReference>
<dbReference type="PANTHER" id="PTHR31302">
    <property type="entry name" value="TRANSMEMBRANE PROTEIN WITH METALLOPHOSPHOESTERASE DOMAIN-RELATED"/>
    <property type="match status" value="1"/>
</dbReference>
<feature type="transmembrane region" description="Helical" evidence="1">
    <location>
        <begin position="117"/>
        <end position="135"/>
    </location>
</feature>
<keyword evidence="1" id="KW-0812">Transmembrane</keyword>
<feature type="transmembrane region" description="Helical" evidence="1">
    <location>
        <begin position="40"/>
        <end position="63"/>
    </location>
</feature>
<feature type="transmembrane region" description="Helical" evidence="1">
    <location>
        <begin position="6"/>
        <end position="28"/>
    </location>
</feature>
<protein>
    <submittedName>
        <fullName evidence="3">Metallophosphoesterase</fullName>
    </submittedName>
</protein>
<dbReference type="Pfam" id="PF00149">
    <property type="entry name" value="Metallophos"/>
    <property type="match status" value="1"/>
</dbReference>
<dbReference type="InterPro" id="IPR051158">
    <property type="entry name" value="Metallophosphoesterase_sf"/>
</dbReference>
<evidence type="ECO:0000313" key="4">
    <source>
        <dbReference type="Proteomes" id="UP000286268"/>
    </source>
</evidence>
<feature type="domain" description="Calcineurin-like phosphoesterase" evidence="2">
    <location>
        <begin position="160"/>
        <end position="326"/>
    </location>
</feature>
<organism evidence="3 4">
    <name type="scientific">Clostridium manihotivorum</name>
    <dbReference type="NCBI Taxonomy" id="2320868"/>
    <lineage>
        <taxon>Bacteria</taxon>
        <taxon>Bacillati</taxon>
        <taxon>Bacillota</taxon>
        <taxon>Clostridia</taxon>
        <taxon>Eubacteriales</taxon>
        <taxon>Clostridiaceae</taxon>
        <taxon>Clostridium</taxon>
    </lineage>
</organism>
<keyword evidence="4" id="KW-1185">Reference proteome</keyword>
<dbReference type="InterPro" id="IPR004843">
    <property type="entry name" value="Calcineurin-like_PHP"/>
</dbReference>
<dbReference type="KEGG" id="cmah:C1I91_27130"/>
<dbReference type="SUPFAM" id="SSF56300">
    <property type="entry name" value="Metallo-dependent phosphatases"/>
    <property type="match status" value="1"/>
</dbReference>
<sequence length="384" mass="43408">MNYKVVIAIISVIGVYALGNYYIGTRIYKGLASNFSINSVLYWSIFWLIAIAYIITMILGNYISGKIFDVFNLIGAYWLAILFYLIILFPLIDLVALINRRYSFIPTDIGRYNVSSLVSLVVTIAMVFIVVYGTWNGRHSYVKSYDINIDKKIDGLDELNVVMVSDIHLGNLIDGKRAKTMVQEINILKPDIVLFAGDIVDTEVKPFLKGSMAEEFRNIKSTYGTYAALGNHDIMRGDDDIITEELNKYGVTVLRDDVKAINDKFYVVGRDDISINRAKRKRKSLEGILANIDKSKPILLIDHTPSSLEDGVKNHIDLQVSGHTHKGQFFPNNLITSRIFEVDYGYLKKNDMNVVVSSGYGTWGPPIRLGSRSEIVNMRIKFNE</sequence>
<evidence type="ECO:0000259" key="2">
    <source>
        <dbReference type="Pfam" id="PF00149"/>
    </source>
</evidence>
<gene>
    <name evidence="3" type="ORF">C1I91_27130</name>
</gene>
<dbReference type="InterPro" id="IPR029052">
    <property type="entry name" value="Metallo-depent_PP-like"/>
</dbReference>
<dbReference type="GO" id="GO:0016787">
    <property type="term" value="F:hydrolase activity"/>
    <property type="evidence" value="ECO:0007669"/>
    <property type="project" value="InterPro"/>
</dbReference>
<dbReference type="CDD" id="cd07385">
    <property type="entry name" value="MPP_YkuE_C"/>
    <property type="match status" value="1"/>
</dbReference>
<dbReference type="OrthoDB" id="9780884at2"/>
<evidence type="ECO:0000313" key="3">
    <source>
        <dbReference type="EMBL" id="QAA35025.1"/>
    </source>
</evidence>
<reference evidence="3 4" key="1">
    <citation type="submission" date="2018-01" db="EMBL/GenBank/DDBJ databases">
        <title>Genome Sequencing and Assembly of Anaerobacter polyendosporus strain CT4.</title>
        <authorList>
            <person name="Tachaapaikoon C."/>
            <person name="Sutheeworapong S."/>
            <person name="Jenjaroenpun P."/>
            <person name="Wongsurawat T."/>
            <person name="Nookeaw I."/>
            <person name="Cheawchanlertfa P."/>
            <person name="Kosugi A."/>
            <person name="Cheevadhanarak S."/>
            <person name="Ratanakhanokchai K."/>
        </authorList>
    </citation>
    <scope>NUCLEOTIDE SEQUENCE [LARGE SCALE GENOMIC DNA]</scope>
    <source>
        <strain evidence="3 4">CT4</strain>
    </source>
</reference>
<keyword evidence="1" id="KW-0472">Membrane</keyword>
<dbReference type="AlphaFoldDB" id="A0A410E152"/>
<feature type="transmembrane region" description="Helical" evidence="1">
    <location>
        <begin position="75"/>
        <end position="96"/>
    </location>
</feature>
<proteinExistence type="predicted"/>
<evidence type="ECO:0000256" key="1">
    <source>
        <dbReference type="SAM" id="Phobius"/>
    </source>
</evidence>
<dbReference type="EMBL" id="CP025746">
    <property type="protein sequence ID" value="QAA35025.1"/>
    <property type="molecule type" value="Genomic_DNA"/>
</dbReference>
<dbReference type="Gene3D" id="3.60.21.10">
    <property type="match status" value="1"/>
</dbReference>
<dbReference type="Proteomes" id="UP000286268">
    <property type="component" value="Chromosome"/>
</dbReference>
<name>A0A410E152_9CLOT</name>
<dbReference type="PANTHER" id="PTHR31302:SF0">
    <property type="entry name" value="TRANSMEMBRANE PROTEIN WITH METALLOPHOSPHOESTERASE DOMAIN"/>
    <property type="match status" value="1"/>
</dbReference>
<keyword evidence="1" id="KW-1133">Transmembrane helix</keyword>
<accession>A0A410E152</accession>